<evidence type="ECO:0000313" key="1">
    <source>
        <dbReference type="EMBL" id="MBB2145703.1"/>
    </source>
</evidence>
<dbReference type="AlphaFoldDB" id="A0A923DZL6"/>
<sequence length="423" mass="45565">MTSRRGFIKAGGLALFGISLGGIPGFLADAVAGTVAPGLFKKKKIMVCIFQRGAMDGLMAVTPFTDQYLKAVRPNLFMSAAQGGNQKSLIDLDGRFGLHPSMSAFEPMFREKRLGIVHGIGSPNNTRSHFDAQDFMESGTPFNKGTASGWLNRAVGLLGHEAATPLQAVSLTSSLPRSFYGDNPAVAINNLADFNIQLRGNQAGANMASKSFEDLYDQTSSGLLKNTGKESFDAMKMLQKTNVKDYKPEYNAVYPATALGNSLKQIAQLIKMDVGMEVAFAESGGWDTHFNQGTDTGIFARNVNDLSNSIMAFWTDMGKYQDEVTVMTMTEFGRTVAQNGTGGTDHGRGSCNFILGNSVSGGLVHGLMNPLAKENLEDGRDLAVTTDFRAVFSEVADKHLGIHNDTILFPDWKGKQIGVMRGV</sequence>
<dbReference type="InterPro" id="IPR006311">
    <property type="entry name" value="TAT_signal"/>
</dbReference>
<accession>A0A923DZL6</accession>
<protein>
    <submittedName>
        <fullName evidence="1">DUF1501 domain-containing protein</fullName>
    </submittedName>
</protein>
<gene>
    <name evidence="1" type="ORF">GM921_09415</name>
</gene>
<reference evidence="1" key="1">
    <citation type="submission" date="2019-11" db="EMBL/GenBank/DDBJ databases">
        <title>Description of Pedobacter sp. LMG 31464T.</title>
        <authorList>
            <person name="Carlier A."/>
            <person name="Qi S."/>
            <person name="Vandamme P."/>
        </authorList>
    </citation>
    <scope>NUCLEOTIDE SEQUENCE</scope>
    <source>
        <strain evidence="1">LMG 31464</strain>
    </source>
</reference>
<name>A0A923DZL6_9SPHI</name>
<dbReference type="PANTHER" id="PTHR43737:SF1">
    <property type="entry name" value="DUF1501 DOMAIN-CONTAINING PROTEIN"/>
    <property type="match status" value="1"/>
</dbReference>
<dbReference type="PROSITE" id="PS51318">
    <property type="entry name" value="TAT"/>
    <property type="match status" value="1"/>
</dbReference>
<dbReference type="InterPro" id="IPR010869">
    <property type="entry name" value="DUF1501"/>
</dbReference>
<dbReference type="EMBL" id="WNXD01000002">
    <property type="protein sequence ID" value="MBB2145703.1"/>
    <property type="molecule type" value="Genomic_DNA"/>
</dbReference>
<dbReference type="RefSeq" id="WP_182922396.1">
    <property type="nucleotide sequence ID" value="NZ_WNXD01000002.1"/>
</dbReference>
<dbReference type="Proteomes" id="UP000601055">
    <property type="component" value="Unassembled WGS sequence"/>
</dbReference>
<keyword evidence="2" id="KW-1185">Reference proteome</keyword>
<proteinExistence type="predicted"/>
<evidence type="ECO:0000313" key="2">
    <source>
        <dbReference type="Proteomes" id="UP000601055"/>
    </source>
</evidence>
<organism evidence="1 2">
    <name type="scientific">Pedobacter planticolens</name>
    <dbReference type="NCBI Taxonomy" id="2679964"/>
    <lineage>
        <taxon>Bacteria</taxon>
        <taxon>Pseudomonadati</taxon>
        <taxon>Bacteroidota</taxon>
        <taxon>Sphingobacteriia</taxon>
        <taxon>Sphingobacteriales</taxon>
        <taxon>Sphingobacteriaceae</taxon>
        <taxon>Pedobacter</taxon>
    </lineage>
</organism>
<dbReference type="PANTHER" id="PTHR43737">
    <property type="entry name" value="BLL7424 PROTEIN"/>
    <property type="match status" value="1"/>
</dbReference>
<comment type="caution">
    <text evidence="1">The sequence shown here is derived from an EMBL/GenBank/DDBJ whole genome shotgun (WGS) entry which is preliminary data.</text>
</comment>
<dbReference type="Pfam" id="PF07394">
    <property type="entry name" value="DUF1501"/>
    <property type="match status" value="1"/>
</dbReference>